<sequence length="136" mass="14466">MTPSAVIERATAARSEAADMHAEKDHQYGIAMAAAVRDGYHFSTVPGPRDRQGEKALACISINHRDFIADVLVDGATNVTLTFNFASVKGFPASAPDAHDLLAHVEQEIVTYAYAAALATEIADRYGVSPGLLLPL</sequence>
<dbReference type="RefSeq" id="WP_286346967.1">
    <property type="nucleotide sequence ID" value="NZ_AP027733.1"/>
</dbReference>
<dbReference type="EMBL" id="AP027733">
    <property type="protein sequence ID" value="BDZ52684.1"/>
    <property type="molecule type" value="Genomic_DNA"/>
</dbReference>
<dbReference type="Proteomes" id="UP001321486">
    <property type="component" value="Plasmid pNBRC108728a"/>
</dbReference>
<keyword evidence="2" id="KW-1185">Reference proteome</keyword>
<protein>
    <submittedName>
        <fullName evidence="1">Uncharacterized protein</fullName>
    </submittedName>
</protein>
<geneLocation type="plasmid" evidence="1 2">
    <name>pNBRC108728a</name>
</geneLocation>
<proteinExistence type="predicted"/>
<keyword evidence="1" id="KW-0614">Plasmid</keyword>
<organism evidence="1 2">
    <name type="scientific">Frondihabitans sucicola</name>
    <dbReference type="NCBI Taxonomy" id="1268041"/>
    <lineage>
        <taxon>Bacteria</taxon>
        <taxon>Bacillati</taxon>
        <taxon>Actinomycetota</taxon>
        <taxon>Actinomycetes</taxon>
        <taxon>Micrococcales</taxon>
        <taxon>Microbacteriaceae</taxon>
        <taxon>Frondihabitans</taxon>
    </lineage>
</organism>
<gene>
    <name evidence="1" type="ORF">GCM10025867_49250</name>
</gene>
<evidence type="ECO:0000313" key="1">
    <source>
        <dbReference type="EMBL" id="BDZ52684.1"/>
    </source>
</evidence>
<reference evidence="2" key="1">
    <citation type="journal article" date="2019" name="Int. J. Syst. Evol. Microbiol.">
        <title>The Global Catalogue of Microorganisms (GCM) 10K type strain sequencing project: providing services to taxonomists for standard genome sequencing and annotation.</title>
        <authorList>
            <consortium name="The Broad Institute Genomics Platform"/>
            <consortium name="The Broad Institute Genome Sequencing Center for Infectious Disease"/>
            <person name="Wu L."/>
            <person name="Ma J."/>
        </authorList>
    </citation>
    <scope>NUCLEOTIDE SEQUENCE [LARGE SCALE GENOMIC DNA]</scope>
    <source>
        <strain evidence="2">NBRC 108728</strain>
    </source>
</reference>
<evidence type="ECO:0000313" key="2">
    <source>
        <dbReference type="Proteomes" id="UP001321486"/>
    </source>
</evidence>
<name>A0ABN6Y5U9_9MICO</name>
<accession>A0ABN6Y5U9</accession>